<evidence type="ECO:0000256" key="1">
    <source>
        <dbReference type="ARBA" id="ARBA00004141"/>
    </source>
</evidence>
<dbReference type="PANTHER" id="PTHR19282:SF44">
    <property type="entry name" value="CD82 ANTIGEN"/>
    <property type="match status" value="1"/>
</dbReference>
<name>A0A8C0Z2Y5_CANLF</name>
<dbReference type="InterPro" id="IPR018499">
    <property type="entry name" value="Tetraspanin/Peripherin"/>
</dbReference>
<evidence type="ECO:0000256" key="4">
    <source>
        <dbReference type="ARBA" id="ARBA00022989"/>
    </source>
</evidence>
<dbReference type="InterPro" id="IPR008952">
    <property type="entry name" value="Tetraspanin_EC2_sf"/>
</dbReference>
<evidence type="ECO:0000256" key="6">
    <source>
        <dbReference type="SAM" id="MobiDB-lite"/>
    </source>
</evidence>
<keyword evidence="4 7" id="KW-1133">Transmembrane helix</keyword>
<dbReference type="PRINTS" id="PR00259">
    <property type="entry name" value="TMFOUR"/>
</dbReference>
<proteinExistence type="inferred from homology"/>
<feature type="transmembrane region" description="Helical" evidence="7">
    <location>
        <begin position="56"/>
        <end position="78"/>
    </location>
</feature>
<dbReference type="SUPFAM" id="SSF48652">
    <property type="entry name" value="Tetraspanin"/>
    <property type="match status" value="1"/>
</dbReference>
<accession>A0A8C0Z2Y5</accession>
<dbReference type="AlphaFoldDB" id="A0A8C0Z2Y5"/>
<dbReference type="GO" id="GO:0016020">
    <property type="term" value="C:membrane"/>
    <property type="evidence" value="ECO:0007669"/>
    <property type="project" value="UniProtKB-SubCell"/>
</dbReference>
<dbReference type="Proteomes" id="UP000694542">
    <property type="component" value="Chromosome 18"/>
</dbReference>
<comment type="similarity">
    <text evidence="2">Belongs to the tetraspanin (TM4SF) family.</text>
</comment>
<feature type="region of interest" description="Disordered" evidence="6">
    <location>
        <begin position="236"/>
        <end position="270"/>
    </location>
</feature>
<sequence length="316" mass="33986">MGSACIKVTKYFLFLFNLLFFILGAVILGFGVWILADRSSFISVLQTSSNSLKVGACVFIGVGAVTMFMGFLGCIGAIKEVRCLLGLYFAFLLLMLIVQVAAGVLFYFSTGKLKQEMGSIVMKLIQDYKDGQEDRLQEAWDYVQAQVRCCGWASFYNWTDNAELMNRTNVTYPCSCEDKREATTASWCGRASVRLSTAPGPRVETTPSTGPCTVSSWGCSCPSACAGTSILKTTARSPSTEAPAVSHLPACPQAQGSSGSRAAQGSEKDALPQEKLRLACPLPPGEWVGEAVPCEGVRRGSVHSSVKHVCDVTANY</sequence>
<feature type="transmembrane region" description="Helical" evidence="7">
    <location>
        <begin position="12"/>
        <end position="36"/>
    </location>
</feature>
<feature type="transmembrane region" description="Helical" evidence="7">
    <location>
        <begin position="85"/>
        <end position="108"/>
    </location>
</feature>
<evidence type="ECO:0000256" key="2">
    <source>
        <dbReference type="ARBA" id="ARBA00006840"/>
    </source>
</evidence>
<organism evidence="8 9">
    <name type="scientific">Canis lupus familiaris</name>
    <name type="common">Dog</name>
    <name type="synonym">Canis familiaris</name>
    <dbReference type="NCBI Taxonomy" id="9615"/>
    <lineage>
        <taxon>Eukaryota</taxon>
        <taxon>Metazoa</taxon>
        <taxon>Chordata</taxon>
        <taxon>Craniata</taxon>
        <taxon>Vertebrata</taxon>
        <taxon>Euteleostomi</taxon>
        <taxon>Mammalia</taxon>
        <taxon>Eutheria</taxon>
        <taxon>Laurasiatheria</taxon>
        <taxon>Carnivora</taxon>
        <taxon>Caniformia</taxon>
        <taxon>Canidae</taxon>
        <taxon>Canis</taxon>
    </lineage>
</organism>
<dbReference type="Ensembl" id="ENSCAFT00040037897.1">
    <property type="protein sequence ID" value="ENSCAFP00040033032.1"/>
    <property type="gene ID" value="ENSCAFG00040020480.1"/>
</dbReference>
<evidence type="ECO:0008006" key="10">
    <source>
        <dbReference type="Google" id="ProtNLM"/>
    </source>
</evidence>
<reference evidence="8" key="2">
    <citation type="submission" date="2025-08" db="UniProtKB">
        <authorList>
            <consortium name="Ensembl"/>
        </authorList>
    </citation>
    <scope>IDENTIFICATION</scope>
</reference>
<evidence type="ECO:0000313" key="9">
    <source>
        <dbReference type="Proteomes" id="UP000694542"/>
    </source>
</evidence>
<dbReference type="PANTHER" id="PTHR19282">
    <property type="entry name" value="TETRASPANIN"/>
    <property type="match status" value="1"/>
</dbReference>
<protein>
    <recommendedName>
        <fullName evidence="10">Tetraspanin</fullName>
    </recommendedName>
</protein>
<evidence type="ECO:0000256" key="7">
    <source>
        <dbReference type="SAM" id="Phobius"/>
    </source>
</evidence>
<comment type="subcellular location">
    <subcellularLocation>
        <location evidence="1">Membrane</location>
        <topology evidence="1">Multi-pass membrane protein</topology>
    </subcellularLocation>
</comment>
<evidence type="ECO:0000256" key="5">
    <source>
        <dbReference type="ARBA" id="ARBA00023136"/>
    </source>
</evidence>
<dbReference type="CDD" id="cd03160">
    <property type="entry name" value="CD37_CD82_like_LEL"/>
    <property type="match status" value="1"/>
</dbReference>
<evidence type="ECO:0000256" key="3">
    <source>
        <dbReference type="ARBA" id="ARBA00022692"/>
    </source>
</evidence>
<dbReference type="Pfam" id="PF00335">
    <property type="entry name" value="Tetraspanin"/>
    <property type="match status" value="1"/>
</dbReference>
<dbReference type="PROSITE" id="PS00421">
    <property type="entry name" value="TM4_1"/>
    <property type="match status" value="1"/>
</dbReference>
<feature type="compositionally biased region" description="Low complexity" evidence="6">
    <location>
        <begin position="253"/>
        <end position="265"/>
    </location>
</feature>
<evidence type="ECO:0000313" key="8">
    <source>
        <dbReference type="Ensembl" id="ENSCAFP00040033032.1"/>
    </source>
</evidence>
<reference evidence="8" key="1">
    <citation type="submission" date="2018-10" db="EMBL/GenBank/DDBJ databases">
        <title>De novo assembly of a Great Dane genome.</title>
        <authorList>
            <person name="Kidd J.M."/>
            <person name="Pendleton A.L."/>
            <person name="Shen F."/>
            <person name="Emery S."/>
        </authorList>
    </citation>
    <scope>NUCLEOTIDE SEQUENCE [LARGE SCALE GENOMIC DNA]</scope>
    <source>
        <strain evidence="8">Great Dane</strain>
    </source>
</reference>
<dbReference type="Gene3D" id="1.10.1450.10">
    <property type="entry name" value="Tetraspanin"/>
    <property type="match status" value="1"/>
</dbReference>
<dbReference type="InterPro" id="IPR018503">
    <property type="entry name" value="Tetraspanin_CS"/>
</dbReference>
<keyword evidence="3 7" id="KW-0812">Transmembrane</keyword>
<keyword evidence="5 7" id="KW-0472">Membrane</keyword>